<dbReference type="PROSITE" id="PS50016">
    <property type="entry name" value="ZF_PHD_2"/>
    <property type="match status" value="1"/>
</dbReference>
<evidence type="ECO:0000259" key="6">
    <source>
        <dbReference type="PROSITE" id="PS50016"/>
    </source>
</evidence>
<name>A0A1I9G8B9_BRUMA</name>
<gene>
    <name evidence="7" type="primary">Bm8033</name>
    <name evidence="7" type="ORF">BM_Bm8033</name>
</gene>
<protein>
    <submittedName>
        <fullName evidence="7">Bm8033, isoform d</fullName>
    </submittedName>
</protein>
<evidence type="ECO:0000313" key="7">
    <source>
        <dbReference type="EMBL" id="CDQ06437.1"/>
    </source>
</evidence>
<organism evidence="7">
    <name type="scientific">Brugia malayi</name>
    <name type="common">Filarial nematode worm</name>
    <dbReference type="NCBI Taxonomy" id="6279"/>
    <lineage>
        <taxon>Eukaryota</taxon>
        <taxon>Metazoa</taxon>
        <taxon>Ecdysozoa</taxon>
        <taxon>Nematoda</taxon>
        <taxon>Chromadorea</taxon>
        <taxon>Rhabditida</taxon>
        <taxon>Spirurina</taxon>
        <taxon>Spiruromorpha</taxon>
        <taxon>Filarioidea</taxon>
        <taxon>Onchocercidae</taxon>
        <taxon>Brugia</taxon>
    </lineage>
</organism>
<reference evidence="7" key="1">
    <citation type="journal article" date="2007" name="Science">
        <title>Draft genome of the filarial nematode parasite Brugia malayi.</title>
        <authorList>
            <person name="Ghedin E."/>
            <person name="Wang S."/>
            <person name="Spiro D."/>
            <person name="Caler E."/>
            <person name="Zhao Q."/>
            <person name="Crabtree J."/>
            <person name="Allen J.E."/>
            <person name="Delcher A.L."/>
            <person name="Guiliano D.B."/>
            <person name="Miranda-Saavedra D."/>
            <person name="Angiuoli S.V."/>
            <person name="Creasy T."/>
            <person name="Amedeo P."/>
            <person name="Haas B."/>
            <person name="El-Sayed N.M."/>
            <person name="Wortman J.R."/>
            <person name="Feldblyum T."/>
            <person name="Tallon L."/>
            <person name="Schatz M."/>
            <person name="Shumway M."/>
            <person name="Koo H."/>
            <person name="Salzberg S.L."/>
            <person name="Schobel S."/>
            <person name="Pertea M."/>
            <person name="Pop M."/>
            <person name="White O."/>
            <person name="Barton G.J."/>
            <person name="Carlow C.K."/>
            <person name="Crawford M.J."/>
            <person name="Daub J."/>
            <person name="Dimmic M.W."/>
            <person name="Estes C.F."/>
            <person name="Foster J.M."/>
            <person name="Ganatra M."/>
            <person name="Gregory W.F."/>
            <person name="Johnson N.M."/>
            <person name="Jin J."/>
            <person name="Komuniecki R."/>
            <person name="Korf I."/>
            <person name="Kumar S."/>
            <person name="Laney S."/>
            <person name="Li B.W."/>
            <person name="Li W."/>
            <person name="Lindblom T.H."/>
            <person name="Lustigman S."/>
            <person name="Ma D."/>
            <person name="Maina C.V."/>
            <person name="Martin D.M."/>
            <person name="McCarter J.P."/>
            <person name="McReynolds L."/>
            <person name="Mitreva M."/>
            <person name="Nutman T.B."/>
            <person name="Parkinson J."/>
            <person name="Peregrin-Alvarez J.M."/>
            <person name="Poole C."/>
            <person name="Ren Q."/>
            <person name="Saunders L."/>
            <person name="Sluder A.E."/>
            <person name="Smith K."/>
            <person name="Stanke M."/>
            <person name="Unnasch T.R."/>
            <person name="Ware J."/>
            <person name="Wei A.D."/>
            <person name="Weil G."/>
            <person name="Williams D.J."/>
            <person name="Zhang Y."/>
            <person name="Williams S.A."/>
            <person name="Fraser-Liggett C."/>
            <person name="Slatko B."/>
            <person name="Blaxter M.L."/>
            <person name="Scott A.L."/>
        </authorList>
    </citation>
    <scope>NUCLEOTIDE SEQUENCE</scope>
    <source>
        <strain evidence="7">FR3</strain>
    </source>
</reference>
<sequence length="863" mass="93073">MHIIYFREREREGERERERGRGREGGSCKRSTHTHAYTRIYTHTHTYTYICAHTHTHTYIHTYVHTHTHTHTHTLMHNFSFCFDLLNLVGLFIIRTCVPKFISVPLVRATGNTGGAMMMMPTGTAIAMGCTVQPSQVSLYPSQQSAYSTYPSQVAIGVSSTNNRLLSNNSCDATSANFFPQQPQQSYTLQRSFYQNLTPEPPSTTNNNIMPQNMNCEAIGSIPSVTMSNDSLTASVLTDLGSQSLSVRRPSSCSSRSRPSSSSSSATNIQIPITSTTVTVTSAAGSVTTNMNGLVTNNTATSVCASKNADILVIRDPFEEEELCSTRCNTTTTQMMFNQRPPQYINTGNPLDSGGQLELPRHLRVPYPESAYRACIAANKNLATYRNGAPLPSFMPPYPALSGPRSGSVFAPNVVAMENSVVYGNPQQQRQQQQQQIPGNGAAFGMLRNNRVQGNASPGCPPLSMGNAPIPTQGFGNPYCIQGPPTQQMLGPPGCMQRPEYLPAVSGPYCIPGGAPGQPYFGGQPVARPEPGTSSMMPLNTGAQMNPMGMVNMNGERMGPVMGVIGMNQQQNVGATVGKKGNNKRSKANKAAASIPNLAITDEQHLAARRKQQSLLASGQQQQQPVVPGMMLPMSVPSQDFYLLQNICGNRGGMPPLPQQQAMVPLTPANGTAGGVGLGQFDHFDVRPSTSMSCTSMSYCSPMASAPSVTDTPPQQQSTSQMIANSMMMTRSYGGFEQNGFVDGFQSQRNNSNGSDTICNNMTTNSAITTSASGDSFTVLNGSSSGQNTSTGNRQRCVSCTEELRSDQLSIQCTANGEGCRRFFHQECSGLLLDAFRAIIAEPCAEWICPDCLCRQQTQLTFA</sequence>
<feature type="compositionally biased region" description="Low complexity" evidence="5">
    <location>
        <begin position="246"/>
        <end position="265"/>
    </location>
</feature>
<keyword evidence="3" id="KW-0862">Zinc</keyword>
<keyword evidence="2 4" id="KW-0863">Zinc-finger</keyword>
<feature type="region of interest" description="Disordered" evidence="5">
    <location>
        <begin position="246"/>
        <end position="268"/>
    </location>
</feature>
<feature type="region of interest" description="Disordered" evidence="5">
    <location>
        <begin position="195"/>
        <end position="214"/>
    </location>
</feature>
<evidence type="ECO:0000256" key="5">
    <source>
        <dbReference type="SAM" id="MobiDB-lite"/>
    </source>
</evidence>
<reference evidence="7" key="2">
    <citation type="submission" date="2012-12" db="EMBL/GenBank/DDBJ databases">
        <authorList>
            <consortium name="WormBase Consortium"/>
            <person name="Ghedin E."/>
            <person name="Paulini M."/>
        </authorList>
    </citation>
    <scope>NUCLEOTIDE SEQUENCE</scope>
    <source>
        <strain evidence="7">FR3</strain>
    </source>
</reference>
<evidence type="ECO:0000256" key="4">
    <source>
        <dbReference type="PROSITE-ProRule" id="PRU00146"/>
    </source>
</evidence>
<dbReference type="InterPro" id="IPR011011">
    <property type="entry name" value="Znf_FYVE_PHD"/>
</dbReference>
<keyword evidence="1" id="KW-0479">Metal-binding</keyword>
<evidence type="ECO:0000256" key="1">
    <source>
        <dbReference type="ARBA" id="ARBA00022723"/>
    </source>
</evidence>
<accession>A0A1I9G8B9</accession>
<dbReference type="GO" id="GO:0008270">
    <property type="term" value="F:zinc ion binding"/>
    <property type="evidence" value="ECO:0007669"/>
    <property type="project" value="UniProtKB-KW"/>
</dbReference>
<feature type="domain" description="PHD-type" evidence="6">
    <location>
        <begin position="794"/>
        <end position="855"/>
    </location>
</feature>
<evidence type="ECO:0000256" key="3">
    <source>
        <dbReference type="ARBA" id="ARBA00022833"/>
    </source>
</evidence>
<dbReference type="OMA" id="MMMTRGY"/>
<dbReference type="AlphaFoldDB" id="A0A1I9G8B9"/>
<dbReference type="Gene3D" id="3.30.40.10">
    <property type="entry name" value="Zinc/RING finger domain, C3HC4 (zinc finger)"/>
    <property type="match status" value="1"/>
</dbReference>
<feature type="compositionally biased region" description="Basic and acidic residues" evidence="5">
    <location>
        <begin position="7"/>
        <end position="27"/>
    </location>
</feature>
<dbReference type="EMBL" id="LN855300">
    <property type="protein sequence ID" value="CDQ06437.1"/>
    <property type="molecule type" value="Genomic_DNA"/>
</dbReference>
<evidence type="ECO:0000256" key="2">
    <source>
        <dbReference type="ARBA" id="ARBA00022771"/>
    </source>
</evidence>
<dbReference type="SUPFAM" id="SSF57903">
    <property type="entry name" value="FYVE/PHD zinc finger"/>
    <property type="match status" value="1"/>
</dbReference>
<dbReference type="InterPro" id="IPR013083">
    <property type="entry name" value="Znf_RING/FYVE/PHD"/>
</dbReference>
<proteinExistence type="predicted"/>
<dbReference type="InterPro" id="IPR019787">
    <property type="entry name" value="Znf_PHD-finger"/>
</dbReference>
<feature type="region of interest" description="Disordered" evidence="5">
    <location>
        <begin position="7"/>
        <end position="30"/>
    </location>
</feature>